<dbReference type="InterPro" id="IPR011989">
    <property type="entry name" value="ARM-like"/>
</dbReference>
<reference evidence="1" key="1">
    <citation type="submission" date="2015-12" db="EMBL/GenBank/DDBJ databases">
        <title>Update maize B73 reference genome by single molecule sequencing technologies.</title>
        <authorList>
            <consortium name="Maize Genome Sequencing Project"/>
            <person name="Ware D."/>
        </authorList>
    </citation>
    <scope>NUCLEOTIDE SEQUENCE [LARGE SCALE GENOMIC DNA]</scope>
    <source>
        <tissue evidence="1">Seedling</tissue>
    </source>
</reference>
<dbReference type="GO" id="GO:0005819">
    <property type="term" value="C:spindle"/>
    <property type="evidence" value="ECO:0007669"/>
    <property type="project" value="UniProtKB-ARBA"/>
</dbReference>
<name>A0A1D6E6G5_MAIZE</name>
<dbReference type="GO" id="GO:0000278">
    <property type="term" value="P:mitotic cell cycle"/>
    <property type="evidence" value="ECO:0007669"/>
    <property type="project" value="UniProtKB-ARBA"/>
</dbReference>
<sequence>MKKIVFFQNLLKIPLVFRIALACTNIADCCFLVTIVQLVGRLSQEELIVQLPTFLPALFDAFNNQSPDVRKTVVFCLVDIYIMLGKAFAPYLEGLSSTQLRLVTIYANRISQARSGKPIDSNQ</sequence>
<accession>A0A1D6E6G5</accession>
<dbReference type="AlphaFoldDB" id="A0A1D6E6G5"/>
<proteinExistence type="predicted"/>
<dbReference type="EMBL" id="CM007648">
    <property type="protein sequence ID" value="ONM16031.1"/>
    <property type="molecule type" value="Genomic_DNA"/>
</dbReference>
<protein>
    <submittedName>
        <fullName evidence="1">CLIP-associated protein</fullName>
    </submittedName>
</protein>
<dbReference type="InterPro" id="IPR016024">
    <property type="entry name" value="ARM-type_fold"/>
</dbReference>
<dbReference type="PANTHER" id="PTHR21567">
    <property type="entry name" value="CLASP"/>
    <property type="match status" value="1"/>
</dbReference>
<evidence type="ECO:0000313" key="1">
    <source>
        <dbReference type="EMBL" id="ONM16031.1"/>
    </source>
</evidence>
<dbReference type="PANTHER" id="PTHR21567:SF9">
    <property type="entry name" value="CLIP-ASSOCIATING PROTEIN"/>
    <property type="match status" value="1"/>
</dbReference>
<dbReference type="Gene3D" id="1.25.10.10">
    <property type="entry name" value="Leucine-rich Repeat Variant"/>
    <property type="match status" value="1"/>
</dbReference>
<dbReference type="SUPFAM" id="SSF48371">
    <property type="entry name" value="ARM repeat"/>
    <property type="match status" value="1"/>
</dbReference>
<gene>
    <name evidence="1" type="ORF">ZEAMMB73_Zm00001d003087</name>
</gene>
<organism evidence="1">
    <name type="scientific">Zea mays</name>
    <name type="common">Maize</name>
    <dbReference type="NCBI Taxonomy" id="4577"/>
    <lineage>
        <taxon>Eukaryota</taxon>
        <taxon>Viridiplantae</taxon>
        <taxon>Streptophyta</taxon>
        <taxon>Embryophyta</taxon>
        <taxon>Tracheophyta</taxon>
        <taxon>Spermatophyta</taxon>
        <taxon>Magnoliopsida</taxon>
        <taxon>Liliopsida</taxon>
        <taxon>Poales</taxon>
        <taxon>Poaceae</taxon>
        <taxon>PACMAD clade</taxon>
        <taxon>Panicoideae</taxon>
        <taxon>Andropogonodae</taxon>
        <taxon>Andropogoneae</taxon>
        <taxon>Tripsacinae</taxon>
        <taxon>Zea</taxon>
    </lineage>
</organism>